<gene>
    <name evidence="4" type="ORF">HAX54_042671</name>
</gene>
<keyword evidence="3" id="KW-0812">Transmembrane</keyword>
<dbReference type="Gene3D" id="1.10.630.10">
    <property type="entry name" value="Cytochrome P450"/>
    <property type="match status" value="1"/>
</dbReference>
<evidence type="ECO:0000256" key="2">
    <source>
        <dbReference type="ARBA" id="ARBA00023004"/>
    </source>
</evidence>
<name>A0ABS8SM36_DATST</name>
<evidence type="ECO:0000256" key="1">
    <source>
        <dbReference type="ARBA" id="ARBA00022723"/>
    </source>
</evidence>
<reference evidence="4 5" key="1">
    <citation type="journal article" date="2021" name="BMC Genomics">
        <title>Datura genome reveals duplications of psychoactive alkaloid biosynthetic genes and high mutation rate following tissue culture.</title>
        <authorList>
            <person name="Rajewski A."/>
            <person name="Carter-House D."/>
            <person name="Stajich J."/>
            <person name="Litt A."/>
        </authorList>
    </citation>
    <scope>NUCLEOTIDE SEQUENCE [LARGE SCALE GENOMIC DNA]</scope>
    <source>
        <strain evidence="4">AR-01</strain>
    </source>
</reference>
<keyword evidence="2" id="KW-0408">Iron</keyword>
<keyword evidence="3" id="KW-0472">Membrane</keyword>
<feature type="non-terminal residue" evidence="4">
    <location>
        <position position="369"/>
    </location>
</feature>
<organism evidence="4 5">
    <name type="scientific">Datura stramonium</name>
    <name type="common">Jimsonweed</name>
    <name type="synonym">Common thornapple</name>
    <dbReference type="NCBI Taxonomy" id="4076"/>
    <lineage>
        <taxon>Eukaryota</taxon>
        <taxon>Viridiplantae</taxon>
        <taxon>Streptophyta</taxon>
        <taxon>Embryophyta</taxon>
        <taxon>Tracheophyta</taxon>
        <taxon>Spermatophyta</taxon>
        <taxon>Magnoliopsida</taxon>
        <taxon>eudicotyledons</taxon>
        <taxon>Gunneridae</taxon>
        <taxon>Pentapetalae</taxon>
        <taxon>asterids</taxon>
        <taxon>lamiids</taxon>
        <taxon>Solanales</taxon>
        <taxon>Solanaceae</taxon>
        <taxon>Solanoideae</taxon>
        <taxon>Datureae</taxon>
        <taxon>Datura</taxon>
    </lineage>
</organism>
<evidence type="ECO:0000313" key="4">
    <source>
        <dbReference type="EMBL" id="MCD7460016.1"/>
    </source>
</evidence>
<comment type="caution">
    <text evidence="4">The sequence shown here is derived from an EMBL/GenBank/DDBJ whole genome shotgun (WGS) entry which is preliminary data.</text>
</comment>
<sequence>MDPFVLYSLAIFAVVYICLYLILKQYKANLPPGSSGWPILGENMDMAYSSPEKFIRKRMKKYSSQVFKTSLLGEKIIVFCGSSGNKFLFSNENKLLTTWWPQSLTKPLMCPTQTQNTVRKLALINRAFLHEILKPENLKEFIPFMDSMARDHLNQEWLPFKEVKIYPLAKKYTFTLACKLFLSIEDFRHVKKLSDPFVLVTSGIFSVPINLPGTPYYRAVKGGKMVREELMNVIRERKKENKILYNDLLSRLMSSSDENGVLMNDAEICNNIVGLLVASYDTTSAAITFVLNYLAELPNIFNQVYKEQMEIAKCKGPGELLNWDDIQKMKYSWNVACEAIRLMPPAQGAFREAITDFTFEGFTIPKGWK</sequence>
<dbReference type="InterPro" id="IPR001128">
    <property type="entry name" value="Cyt_P450"/>
</dbReference>
<proteinExistence type="predicted"/>
<accession>A0ABS8SM36</accession>
<dbReference type="Proteomes" id="UP000823775">
    <property type="component" value="Unassembled WGS sequence"/>
</dbReference>
<feature type="transmembrane region" description="Helical" evidence="3">
    <location>
        <begin position="6"/>
        <end position="23"/>
    </location>
</feature>
<evidence type="ECO:0008006" key="6">
    <source>
        <dbReference type="Google" id="ProtNLM"/>
    </source>
</evidence>
<dbReference type="EMBL" id="JACEIK010000630">
    <property type="protein sequence ID" value="MCD7460016.1"/>
    <property type="molecule type" value="Genomic_DNA"/>
</dbReference>
<dbReference type="SUPFAM" id="SSF48264">
    <property type="entry name" value="Cytochrome P450"/>
    <property type="match status" value="1"/>
</dbReference>
<keyword evidence="1" id="KW-0479">Metal-binding</keyword>
<dbReference type="PANTHER" id="PTHR24286:SF298">
    <property type="entry name" value="BETA-AMYRIN 6-BETA-MONOOXYGENASE"/>
    <property type="match status" value="1"/>
</dbReference>
<dbReference type="InterPro" id="IPR036396">
    <property type="entry name" value="Cyt_P450_sf"/>
</dbReference>
<keyword evidence="3" id="KW-1133">Transmembrane helix</keyword>
<protein>
    <recommendedName>
        <fullName evidence="6">Cytochrome P450</fullName>
    </recommendedName>
</protein>
<dbReference type="PANTHER" id="PTHR24286">
    <property type="entry name" value="CYTOCHROME P450 26"/>
    <property type="match status" value="1"/>
</dbReference>
<dbReference type="Pfam" id="PF00067">
    <property type="entry name" value="p450"/>
    <property type="match status" value="1"/>
</dbReference>
<keyword evidence="5" id="KW-1185">Reference proteome</keyword>
<evidence type="ECO:0000256" key="3">
    <source>
        <dbReference type="SAM" id="Phobius"/>
    </source>
</evidence>
<evidence type="ECO:0000313" key="5">
    <source>
        <dbReference type="Proteomes" id="UP000823775"/>
    </source>
</evidence>